<evidence type="ECO:0000313" key="3">
    <source>
        <dbReference type="EnsemblProtists" id="EOD33993"/>
    </source>
</evidence>
<evidence type="ECO:0000313" key="4">
    <source>
        <dbReference type="Proteomes" id="UP000013827"/>
    </source>
</evidence>
<reference evidence="4" key="1">
    <citation type="journal article" date="2013" name="Nature">
        <title>Pan genome of the phytoplankton Emiliania underpins its global distribution.</title>
        <authorList>
            <person name="Read B.A."/>
            <person name="Kegel J."/>
            <person name="Klute M.J."/>
            <person name="Kuo A."/>
            <person name="Lefebvre S.C."/>
            <person name="Maumus F."/>
            <person name="Mayer C."/>
            <person name="Miller J."/>
            <person name="Monier A."/>
            <person name="Salamov A."/>
            <person name="Young J."/>
            <person name="Aguilar M."/>
            <person name="Claverie J.M."/>
            <person name="Frickenhaus S."/>
            <person name="Gonzalez K."/>
            <person name="Herman E.K."/>
            <person name="Lin Y.C."/>
            <person name="Napier J."/>
            <person name="Ogata H."/>
            <person name="Sarno A.F."/>
            <person name="Shmutz J."/>
            <person name="Schroeder D."/>
            <person name="de Vargas C."/>
            <person name="Verret F."/>
            <person name="von Dassow P."/>
            <person name="Valentin K."/>
            <person name="Van de Peer Y."/>
            <person name="Wheeler G."/>
            <person name="Dacks J.B."/>
            <person name="Delwiche C.F."/>
            <person name="Dyhrman S.T."/>
            <person name="Glockner G."/>
            <person name="John U."/>
            <person name="Richards T."/>
            <person name="Worden A.Z."/>
            <person name="Zhang X."/>
            <person name="Grigoriev I.V."/>
            <person name="Allen A.E."/>
            <person name="Bidle K."/>
            <person name="Borodovsky M."/>
            <person name="Bowler C."/>
            <person name="Brownlee C."/>
            <person name="Cock J.M."/>
            <person name="Elias M."/>
            <person name="Gladyshev V.N."/>
            <person name="Groth M."/>
            <person name="Guda C."/>
            <person name="Hadaegh A."/>
            <person name="Iglesias-Rodriguez M.D."/>
            <person name="Jenkins J."/>
            <person name="Jones B.M."/>
            <person name="Lawson T."/>
            <person name="Leese F."/>
            <person name="Lindquist E."/>
            <person name="Lobanov A."/>
            <person name="Lomsadze A."/>
            <person name="Malik S.B."/>
            <person name="Marsh M.E."/>
            <person name="Mackinder L."/>
            <person name="Mock T."/>
            <person name="Mueller-Roeber B."/>
            <person name="Pagarete A."/>
            <person name="Parker M."/>
            <person name="Probert I."/>
            <person name="Quesneville H."/>
            <person name="Raines C."/>
            <person name="Rensing S.A."/>
            <person name="Riano-Pachon D.M."/>
            <person name="Richier S."/>
            <person name="Rokitta S."/>
            <person name="Shiraiwa Y."/>
            <person name="Soanes D.M."/>
            <person name="van der Giezen M."/>
            <person name="Wahlund T.M."/>
            <person name="Williams B."/>
            <person name="Wilson W."/>
            <person name="Wolfe G."/>
            <person name="Wurch L.L."/>
        </authorList>
    </citation>
    <scope>NUCLEOTIDE SEQUENCE</scope>
</reference>
<dbReference type="KEGG" id="ehx:EMIHUDRAFT_252967"/>
<dbReference type="HOGENOM" id="CLU_1622093_0_0_1"/>
<dbReference type="PaxDb" id="2903-EOD33993"/>
<dbReference type="RefSeq" id="XP_005786422.1">
    <property type="nucleotide sequence ID" value="XM_005786365.1"/>
</dbReference>
<dbReference type="GO" id="GO:0015074">
    <property type="term" value="P:DNA integration"/>
    <property type="evidence" value="ECO:0007669"/>
    <property type="project" value="InterPro"/>
</dbReference>
<dbReference type="GeneID" id="17279265"/>
<evidence type="ECO:0000259" key="2">
    <source>
        <dbReference type="PROSITE" id="PS51900"/>
    </source>
</evidence>
<accession>A0A0D3KE08</accession>
<dbReference type="Proteomes" id="UP000013827">
    <property type="component" value="Unassembled WGS sequence"/>
</dbReference>
<protein>
    <recommendedName>
        <fullName evidence="2">Core-binding (CB) domain-containing protein</fullName>
    </recommendedName>
</protein>
<feature type="domain" description="Core-binding (CB)" evidence="2">
    <location>
        <begin position="1"/>
        <end position="75"/>
    </location>
</feature>
<dbReference type="InterPro" id="IPR010998">
    <property type="entry name" value="Integrase_recombinase_N"/>
</dbReference>
<dbReference type="GO" id="GO:0003677">
    <property type="term" value="F:DNA binding"/>
    <property type="evidence" value="ECO:0007669"/>
    <property type="project" value="UniProtKB-KW"/>
</dbReference>
<keyword evidence="4" id="KW-1185">Reference proteome</keyword>
<keyword evidence="1" id="KW-0238">DNA-binding</keyword>
<dbReference type="InterPro" id="IPR044068">
    <property type="entry name" value="CB"/>
</dbReference>
<dbReference type="SUPFAM" id="SSF47823">
    <property type="entry name" value="lambda integrase-like, N-terminal domain"/>
    <property type="match status" value="1"/>
</dbReference>
<dbReference type="AlphaFoldDB" id="A0A0D3KE08"/>
<dbReference type="PROSITE" id="PS51900">
    <property type="entry name" value="CB"/>
    <property type="match status" value="1"/>
</dbReference>
<dbReference type="Pfam" id="PF02899">
    <property type="entry name" value="Phage_int_SAM_1"/>
    <property type="match status" value="1"/>
</dbReference>
<proteinExistence type="predicted"/>
<organism evidence="3 4">
    <name type="scientific">Emiliania huxleyi (strain CCMP1516)</name>
    <dbReference type="NCBI Taxonomy" id="280463"/>
    <lineage>
        <taxon>Eukaryota</taxon>
        <taxon>Haptista</taxon>
        <taxon>Haptophyta</taxon>
        <taxon>Prymnesiophyceae</taxon>
        <taxon>Isochrysidales</taxon>
        <taxon>Noelaerhabdaceae</taxon>
        <taxon>Emiliania</taxon>
    </lineage>
</organism>
<dbReference type="Gene3D" id="1.10.150.130">
    <property type="match status" value="1"/>
</dbReference>
<dbReference type="InterPro" id="IPR004107">
    <property type="entry name" value="Integrase_SAM-like_N"/>
</dbReference>
<dbReference type="STRING" id="2903.R1DEW2"/>
<evidence type="ECO:0000256" key="1">
    <source>
        <dbReference type="ARBA" id="ARBA00023125"/>
    </source>
</evidence>
<name>A0A0D3KE08_EMIH1</name>
<sequence>MRLAASAREDSTTEGYARHWREFEGWCDEEGLDPLPATPQMIFAYVGALAEKGTIAASSLQPYLSAINSYHADYGFDKPALGHLVTAARRGMARGQARCDTRDTRVPMPAAVAARILRATLAALPSLAARQGSRGAADFLRRRYAFVLSFVFMGSRDLRRARSA</sequence>
<dbReference type="EnsemblProtists" id="EOD33993">
    <property type="protein sequence ID" value="EOD33993"/>
    <property type="gene ID" value="EMIHUDRAFT_252967"/>
</dbReference>
<reference evidence="3" key="2">
    <citation type="submission" date="2024-10" db="UniProtKB">
        <authorList>
            <consortium name="EnsemblProtists"/>
        </authorList>
    </citation>
    <scope>IDENTIFICATION</scope>
</reference>